<feature type="domain" description="AMP-dependent synthetase/ligase" evidence="7">
    <location>
        <begin position="47"/>
        <end position="416"/>
    </location>
</feature>
<comment type="cofactor">
    <cofactor evidence="1 6">
        <name>heme</name>
        <dbReference type="ChEBI" id="CHEBI:30413"/>
    </cofactor>
</comment>
<dbReference type="OrthoDB" id="6509636at2759"/>
<dbReference type="Gene3D" id="2.30.38.10">
    <property type="entry name" value="Luciferase, Domain 3"/>
    <property type="match status" value="1"/>
</dbReference>
<keyword evidence="5" id="KW-0503">Monooxygenase</keyword>
<keyword evidence="9" id="KW-0436">Ligase</keyword>
<dbReference type="SUPFAM" id="SSF48264">
    <property type="entry name" value="Cytochrome P450"/>
    <property type="match status" value="1"/>
</dbReference>
<dbReference type="GO" id="GO:0005506">
    <property type="term" value="F:iron ion binding"/>
    <property type="evidence" value="ECO:0007669"/>
    <property type="project" value="InterPro"/>
</dbReference>
<dbReference type="InterPro" id="IPR045851">
    <property type="entry name" value="AMP-bd_C_sf"/>
</dbReference>
<dbReference type="Gene3D" id="3.40.50.980">
    <property type="match status" value="2"/>
</dbReference>
<dbReference type="PROSITE" id="PS00455">
    <property type="entry name" value="AMP_BINDING"/>
    <property type="match status" value="1"/>
</dbReference>
<keyword evidence="3 6" id="KW-0479">Metal-binding</keyword>
<gene>
    <name evidence="9" type="ORF">F53441_12526</name>
</gene>
<dbReference type="EMBL" id="JAADJG010000679">
    <property type="protein sequence ID" value="KAF4439683.1"/>
    <property type="molecule type" value="Genomic_DNA"/>
</dbReference>
<dbReference type="SUPFAM" id="SSF56801">
    <property type="entry name" value="Acetyl-CoA synthetase-like"/>
    <property type="match status" value="1"/>
</dbReference>
<comment type="caution">
    <text evidence="9">The sequence shown here is derived from an EMBL/GenBank/DDBJ whole genome shotgun (WGS) entry which is preliminary data.</text>
</comment>
<dbReference type="Pfam" id="PF13193">
    <property type="entry name" value="AMP-binding_C"/>
    <property type="match status" value="1"/>
</dbReference>
<dbReference type="InterPro" id="IPR001128">
    <property type="entry name" value="Cyt_P450"/>
</dbReference>
<keyword evidence="4 6" id="KW-0408">Iron</keyword>
<evidence type="ECO:0000313" key="10">
    <source>
        <dbReference type="Proteomes" id="UP000605986"/>
    </source>
</evidence>
<dbReference type="Pfam" id="PF00067">
    <property type="entry name" value="p450"/>
    <property type="match status" value="1"/>
</dbReference>
<evidence type="ECO:0000259" key="7">
    <source>
        <dbReference type="Pfam" id="PF00501"/>
    </source>
</evidence>
<evidence type="ECO:0000256" key="3">
    <source>
        <dbReference type="ARBA" id="ARBA00022723"/>
    </source>
</evidence>
<dbReference type="Pfam" id="PF00501">
    <property type="entry name" value="AMP-binding"/>
    <property type="match status" value="1"/>
</dbReference>
<evidence type="ECO:0000256" key="5">
    <source>
        <dbReference type="ARBA" id="ARBA00023033"/>
    </source>
</evidence>
<dbReference type="GO" id="GO:0016405">
    <property type="term" value="F:CoA-ligase activity"/>
    <property type="evidence" value="ECO:0007669"/>
    <property type="project" value="TreeGrafter"/>
</dbReference>
<dbReference type="InterPro" id="IPR017972">
    <property type="entry name" value="Cyt_P450_CS"/>
</dbReference>
<dbReference type="InterPro" id="IPR025110">
    <property type="entry name" value="AMP-bd_C"/>
</dbReference>
<evidence type="ECO:0000256" key="6">
    <source>
        <dbReference type="PIRSR" id="PIRSR602403-1"/>
    </source>
</evidence>
<reference evidence="9" key="1">
    <citation type="submission" date="2020-01" db="EMBL/GenBank/DDBJ databases">
        <title>Identification and distribution of gene clusters putatively required for synthesis of sphingolipid metabolism inhibitors in phylogenetically diverse species of the filamentous fungus Fusarium.</title>
        <authorList>
            <person name="Kim H.-S."/>
            <person name="Busman M."/>
            <person name="Brown D.W."/>
            <person name="Divon H."/>
            <person name="Uhlig S."/>
            <person name="Proctor R.H."/>
        </authorList>
    </citation>
    <scope>NUCLEOTIDE SEQUENCE</scope>
    <source>
        <strain evidence="9">NRRL 53441</strain>
    </source>
</reference>
<dbReference type="InterPro" id="IPR002403">
    <property type="entry name" value="Cyt_P450_E_grp-IV"/>
</dbReference>
<name>A0A8H4NNQ2_9HYPO</name>
<feature type="domain" description="AMP-binding enzyme C-terminal" evidence="8">
    <location>
        <begin position="474"/>
        <end position="555"/>
    </location>
</feature>
<organism evidence="9 10">
    <name type="scientific">Fusarium austroafricanum</name>
    <dbReference type="NCBI Taxonomy" id="2364996"/>
    <lineage>
        <taxon>Eukaryota</taxon>
        <taxon>Fungi</taxon>
        <taxon>Dikarya</taxon>
        <taxon>Ascomycota</taxon>
        <taxon>Pezizomycotina</taxon>
        <taxon>Sordariomycetes</taxon>
        <taxon>Hypocreomycetidae</taxon>
        <taxon>Hypocreales</taxon>
        <taxon>Nectriaceae</taxon>
        <taxon>Fusarium</taxon>
        <taxon>Fusarium concolor species complex</taxon>
    </lineage>
</organism>
<feature type="non-terminal residue" evidence="9">
    <location>
        <position position="1"/>
    </location>
</feature>
<evidence type="ECO:0000256" key="1">
    <source>
        <dbReference type="ARBA" id="ARBA00001971"/>
    </source>
</evidence>
<dbReference type="Gene3D" id="1.10.630.10">
    <property type="entry name" value="Cytochrome P450"/>
    <property type="match status" value="1"/>
</dbReference>
<protein>
    <submittedName>
        <fullName evidence="9">Putative phenylacetyl-CoA ligase</fullName>
    </submittedName>
</protein>
<feature type="binding site" description="axial binding residue" evidence="6">
    <location>
        <position position="965"/>
    </location>
    <ligand>
        <name>heme</name>
        <dbReference type="ChEBI" id="CHEBI:30413"/>
    </ligand>
    <ligandPart>
        <name>Fe</name>
        <dbReference type="ChEBI" id="CHEBI:18248"/>
    </ligandPart>
</feature>
<keyword evidence="5" id="KW-0560">Oxidoreductase</keyword>
<dbReference type="PANTHER" id="PTHR24096:SF422">
    <property type="entry name" value="BCDNA.GH02901"/>
    <property type="match status" value="1"/>
</dbReference>
<dbReference type="InterPro" id="IPR000873">
    <property type="entry name" value="AMP-dep_synth/lig_dom"/>
</dbReference>
<dbReference type="AlphaFoldDB" id="A0A8H4NNQ2"/>
<evidence type="ECO:0000256" key="2">
    <source>
        <dbReference type="ARBA" id="ARBA00010617"/>
    </source>
</evidence>
<dbReference type="GO" id="GO:0004497">
    <property type="term" value="F:monooxygenase activity"/>
    <property type="evidence" value="ECO:0007669"/>
    <property type="project" value="UniProtKB-KW"/>
</dbReference>
<accession>A0A8H4NNQ2</accession>
<sequence>MTFYPPSWVPKLPDIPDSISVADFINTEKAGRKSFSTSRRPYTCGITGQSRTATQVAERVDFLARGLAKNVGFDPNDGTPWDRVVAIYALNTIDYIPVTHAIHRVDGIVTPASLAHSASELEHQLRSSGAKALFTCAPLLSTAFKAASAVGIPQNYIFLLPLPETPAENGFKTIEDLIAEGQNLEPLTLPAWTSGQGKRQVAFLCYSSGTSGLPKAVMISHFNVIACTLMKHTFETPSRKADNIDTQVALGLLPFSHIYGLVVIAHIAQYRGDEIIVLQRFQLDQLLSAIQKFRIEQLSVVPPIIVQILSNQEKCQQYDLSSVRLVFSGAAPLGSETIHQLLELYPKWRISQGYGLTEASPSVSHTSEADALLGSSGSLLPGVKVKIIDQHGKEVTTHETPGELYVQAPNVVLGYLHNEKANAETFVWREDGRWLRTGDEVLVRKSAAGNEHFFVVDRIKELIKVKGHQVAPAELEAHLLDHPYVSDGAVIGIVDERAGEVPMAFIVKSKKAKEISEDEVIRAVCEHVEKHKAKHKWLKGGVRVLDVIPKSPSGKILRRVLKAQIKAEKPAAKLHGIPLIRHQADFVKIIHDENPKHQIVTLPMLNGKIYAAFDPNLLQTLLRNKTASFEPFAIDYAKKTFDLKQETFAKVKVEGVYDDFTDAIHASFQAQSLYQMNVHFLGSISAKLNPMSGATIRADPINHGKEKVVNGELHVENLYLWVRDIMSLATTKALYGDTDPFGANPSLIEDLWAYKARNLLQKVVCNWYANDHDIHDPSVSTLVRNRAGALRRHSLTGHEIGKFEVILPNVATLNAVPTFYWLLLYILDRPDLLARIRAEIEDAAIITIHNGNRRVSFNIAEFDVKLPLLVSCYRETMRLVNQSISMRRILQDTSITTPEGTTYLLKKGTDLQLPAGVAHYEQSVWGSDAKLFKPERFLASAKGSAEDERKRKAAYIPFGGGRHLCPGRNFAFAEIIGFTSALLLGFEIEAVGVGFGDVKKLGPQLAGGTVRPE</sequence>
<dbReference type="CDD" id="cd05911">
    <property type="entry name" value="Firefly_Luc_like"/>
    <property type="match status" value="1"/>
</dbReference>
<dbReference type="PANTHER" id="PTHR24096">
    <property type="entry name" value="LONG-CHAIN-FATTY-ACID--COA LIGASE"/>
    <property type="match status" value="1"/>
</dbReference>
<dbReference type="GO" id="GO:0020037">
    <property type="term" value="F:heme binding"/>
    <property type="evidence" value="ECO:0007669"/>
    <property type="project" value="InterPro"/>
</dbReference>
<evidence type="ECO:0000313" key="9">
    <source>
        <dbReference type="EMBL" id="KAF4439683.1"/>
    </source>
</evidence>
<dbReference type="InterPro" id="IPR020845">
    <property type="entry name" value="AMP-binding_CS"/>
</dbReference>
<keyword evidence="6" id="KW-0349">Heme</keyword>
<comment type="similarity">
    <text evidence="2">Belongs to the cytochrome P450 family.</text>
</comment>
<evidence type="ECO:0000256" key="4">
    <source>
        <dbReference type="ARBA" id="ARBA00023004"/>
    </source>
</evidence>
<dbReference type="GO" id="GO:0016705">
    <property type="term" value="F:oxidoreductase activity, acting on paired donors, with incorporation or reduction of molecular oxygen"/>
    <property type="evidence" value="ECO:0007669"/>
    <property type="project" value="InterPro"/>
</dbReference>
<dbReference type="PRINTS" id="PR00465">
    <property type="entry name" value="EP450IV"/>
</dbReference>
<dbReference type="PROSITE" id="PS00086">
    <property type="entry name" value="CYTOCHROME_P450"/>
    <property type="match status" value="1"/>
</dbReference>
<keyword evidence="10" id="KW-1185">Reference proteome</keyword>
<dbReference type="Gene3D" id="3.30.300.30">
    <property type="match status" value="1"/>
</dbReference>
<dbReference type="InterPro" id="IPR036396">
    <property type="entry name" value="Cyt_P450_sf"/>
</dbReference>
<dbReference type="Proteomes" id="UP000605986">
    <property type="component" value="Unassembled WGS sequence"/>
</dbReference>
<evidence type="ECO:0000259" key="8">
    <source>
        <dbReference type="Pfam" id="PF13193"/>
    </source>
</evidence>
<dbReference type="CDD" id="cd11040">
    <property type="entry name" value="CYP7_CYP8-like"/>
    <property type="match status" value="1"/>
</dbReference>
<proteinExistence type="inferred from homology"/>